<dbReference type="InterPro" id="IPR019065">
    <property type="entry name" value="RE_NgoFVII_N"/>
</dbReference>
<evidence type="ECO:0000259" key="1">
    <source>
        <dbReference type="Pfam" id="PF09565"/>
    </source>
</evidence>
<sequence>MRVYSSNLLKNVLIQPHEDELYNLNVITGYCSPSFISELINQISFNELKITIGMAGKEGIPVWEHIAYQKIDNDNEHIAINYYYGKPAIHAKIYSWKHDHNIEKDRSFTGSANMTKNGFKRLQETLAEVPPAEIENMFSLTDYISCNNAKVSNYIEITSSDKDSQKVNIAELKDTFRSINYVDLKLTSEKNGLVPEKSGLNWGQRSGRDPNQAYIPVPKKKHLANKDFFPQKGEHFTLITDDGESMLCVMAQDNAKAIESSSDNSILGRYFRERLNLYPGSFVTVNDLIDYGRDYVRIHKVNDDTFFMDFESAE</sequence>
<keyword evidence="3" id="KW-0378">Hydrolase</keyword>
<protein>
    <submittedName>
        <fullName evidence="3">NgoFVII restriction endonuclease</fullName>
    </submittedName>
</protein>
<reference evidence="4" key="1">
    <citation type="submission" date="2016-10" db="EMBL/GenBank/DDBJ databases">
        <authorList>
            <person name="de Groot N.N."/>
        </authorList>
    </citation>
    <scope>NUCLEOTIDE SEQUENCE [LARGE SCALE GENOMIC DNA]</scope>
    <source>
        <strain evidence="4">10nlg</strain>
    </source>
</reference>
<dbReference type="GO" id="GO:0004519">
    <property type="term" value="F:endonuclease activity"/>
    <property type="evidence" value="ECO:0007669"/>
    <property type="project" value="UniProtKB-KW"/>
</dbReference>
<dbReference type="RefSeq" id="WP_177169625.1">
    <property type="nucleotide sequence ID" value="NZ_FOGV01000004.1"/>
</dbReference>
<dbReference type="CDD" id="cd09117">
    <property type="entry name" value="PLDc_Bfil_DEXD_like"/>
    <property type="match status" value="1"/>
</dbReference>
<feature type="domain" description="Restriction endonuclease type II NgoFVII N-terminal" evidence="1">
    <location>
        <begin position="7"/>
        <end position="151"/>
    </location>
</feature>
<evidence type="ECO:0000313" key="3">
    <source>
        <dbReference type="EMBL" id="SER70581.1"/>
    </source>
</evidence>
<keyword evidence="3" id="KW-0540">Nuclease</keyword>
<dbReference type="Pfam" id="PF20731">
    <property type="entry name" value="RE_NgoFVII_C"/>
    <property type="match status" value="1"/>
</dbReference>
<dbReference type="EMBL" id="FOGV01000004">
    <property type="protein sequence ID" value="SER70581.1"/>
    <property type="molecule type" value="Genomic_DNA"/>
</dbReference>
<gene>
    <name evidence="3" type="ORF">SAMN05444126_104103</name>
</gene>
<evidence type="ECO:0000259" key="2">
    <source>
        <dbReference type="Pfam" id="PF20731"/>
    </source>
</evidence>
<organism evidence="3 4">
    <name type="scientific">Salisediminibacterium halotolerans</name>
    <dbReference type="NCBI Taxonomy" id="517425"/>
    <lineage>
        <taxon>Bacteria</taxon>
        <taxon>Bacillati</taxon>
        <taxon>Bacillota</taxon>
        <taxon>Bacilli</taxon>
        <taxon>Bacillales</taxon>
        <taxon>Bacillaceae</taxon>
        <taxon>Salisediminibacterium</taxon>
    </lineage>
</organism>
<feature type="domain" description="Restriction endonuclease type II NgoFVII C-terminal B3-like DNA-binding" evidence="2">
    <location>
        <begin position="182"/>
        <end position="300"/>
    </location>
</feature>
<dbReference type="AlphaFoldDB" id="A0A1H9RCC9"/>
<dbReference type="InterPro" id="IPR048923">
    <property type="entry name" value="RE_NgoFVII_C"/>
</dbReference>
<dbReference type="Gene3D" id="3.30.870.10">
    <property type="entry name" value="Endonuclease Chain A"/>
    <property type="match status" value="1"/>
</dbReference>
<comment type="caution">
    <text evidence="3">The sequence shown here is derived from an EMBL/GenBank/DDBJ whole genome shotgun (WGS) entry which is preliminary data.</text>
</comment>
<keyword evidence="3" id="KW-0255">Endonuclease</keyword>
<accession>A0A1H9RCC9</accession>
<name>A0A1H9RCC9_9BACI</name>
<dbReference type="Proteomes" id="UP000199318">
    <property type="component" value="Unassembled WGS sequence"/>
</dbReference>
<keyword evidence="4" id="KW-1185">Reference proteome</keyword>
<dbReference type="Pfam" id="PF09565">
    <property type="entry name" value="RE_NgoFVII"/>
    <property type="match status" value="1"/>
</dbReference>
<proteinExistence type="predicted"/>
<evidence type="ECO:0000313" key="4">
    <source>
        <dbReference type="Proteomes" id="UP000199318"/>
    </source>
</evidence>